<sequence length="152" mass="15140">MSGVGEPANVHASAIVVGTTGLVFLGPSGSGKSARALACLAEAHALGLFSALVADDQILVRTAGGVVLAEAPAAIAGRIERRGTGLLAMPYLKTAVVHLVVLCALPGTAERLPEPPEPVMLAGVGPLPALHAGGETATLAMVAACRPDLLRL</sequence>
<dbReference type="AlphaFoldDB" id="A0A506U5N6"/>
<name>A0A506U5N6_9HYPH</name>
<organism evidence="1 2">
    <name type="scientific">Pararhizobium mangrovi</name>
    <dbReference type="NCBI Taxonomy" id="2590452"/>
    <lineage>
        <taxon>Bacteria</taxon>
        <taxon>Pseudomonadati</taxon>
        <taxon>Pseudomonadota</taxon>
        <taxon>Alphaproteobacteria</taxon>
        <taxon>Hyphomicrobiales</taxon>
        <taxon>Rhizobiaceae</taxon>
        <taxon>Rhizobium/Agrobacterium group</taxon>
        <taxon>Pararhizobium</taxon>
    </lineage>
</organism>
<dbReference type="OrthoDB" id="8326226at2"/>
<evidence type="ECO:0008006" key="3">
    <source>
        <dbReference type="Google" id="ProtNLM"/>
    </source>
</evidence>
<evidence type="ECO:0000313" key="1">
    <source>
        <dbReference type="EMBL" id="TPW28404.1"/>
    </source>
</evidence>
<dbReference type="SUPFAM" id="SSF53795">
    <property type="entry name" value="PEP carboxykinase-like"/>
    <property type="match status" value="1"/>
</dbReference>
<accession>A0A506U5N6</accession>
<dbReference type="Proteomes" id="UP000320314">
    <property type="component" value="Unassembled WGS sequence"/>
</dbReference>
<comment type="caution">
    <text evidence="1">The sequence shown here is derived from an EMBL/GenBank/DDBJ whole genome shotgun (WGS) entry which is preliminary data.</text>
</comment>
<proteinExistence type="predicted"/>
<gene>
    <name evidence="1" type="ORF">FJU11_09675</name>
</gene>
<dbReference type="InterPro" id="IPR027417">
    <property type="entry name" value="P-loop_NTPase"/>
</dbReference>
<dbReference type="RefSeq" id="WP_141166836.1">
    <property type="nucleotide sequence ID" value="NZ_VHLH01000015.1"/>
</dbReference>
<reference evidence="1 2" key="1">
    <citation type="submission" date="2019-06" db="EMBL/GenBank/DDBJ databases">
        <authorList>
            <person name="Li M."/>
        </authorList>
    </citation>
    <scope>NUCLEOTIDE SEQUENCE [LARGE SCALE GENOMIC DNA]</scope>
    <source>
        <strain evidence="1 2">BGMRC6574</strain>
    </source>
</reference>
<keyword evidence="2" id="KW-1185">Reference proteome</keyword>
<dbReference type="EMBL" id="VHLH01000015">
    <property type="protein sequence ID" value="TPW28404.1"/>
    <property type="molecule type" value="Genomic_DNA"/>
</dbReference>
<evidence type="ECO:0000313" key="2">
    <source>
        <dbReference type="Proteomes" id="UP000320314"/>
    </source>
</evidence>
<protein>
    <recommendedName>
        <fullName evidence="3">Serine kinase</fullName>
    </recommendedName>
</protein>
<dbReference type="Gene3D" id="3.40.50.300">
    <property type="entry name" value="P-loop containing nucleotide triphosphate hydrolases"/>
    <property type="match status" value="1"/>
</dbReference>